<evidence type="ECO:0000256" key="1">
    <source>
        <dbReference type="SAM" id="Coils"/>
    </source>
</evidence>
<dbReference type="PANTHER" id="PTHR38043:SF1">
    <property type="entry name" value="PROTEIN HEMX"/>
    <property type="match status" value="1"/>
</dbReference>
<dbReference type="AlphaFoldDB" id="A0A4P7XLG4"/>
<evidence type="ECO:0000256" key="2">
    <source>
        <dbReference type="SAM" id="MobiDB-lite"/>
    </source>
</evidence>
<feature type="compositionally biased region" description="Polar residues" evidence="2">
    <location>
        <begin position="330"/>
        <end position="355"/>
    </location>
</feature>
<feature type="region of interest" description="Disordered" evidence="2">
    <location>
        <begin position="329"/>
        <end position="397"/>
    </location>
</feature>
<proteinExistence type="predicted"/>
<dbReference type="OrthoDB" id="5739852at2"/>
<keyword evidence="1" id="KW-0175">Coiled coil</keyword>
<accession>A0A4P7XLG4</accession>
<dbReference type="KEGG" id="hmi:soil367_16325"/>
<name>A0A4P7XLG4_9ALTE</name>
<feature type="coiled-coil region" evidence="1">
    <location>
        <begin position="24"/>
        <end position="83"/>
    </location>
</feature>
<reference evidence="3 4" key="1">
    <citation type="submission" date="2018-07" db="EMBL/GenBank/DDBJ databases">
        <title>Marsedoiliclastica nanhaica gen. nov. sp. nov., a novel marine hydrocarbonoclastic bacterium isolated from an in-situ enriched hydrocarbon-degrading consortium in deep-sea sediment.</title>
        <authorList>
            <person name="Dong C."/>
            <person name="Ma T."/>
            <person name="Liu R."/>
            <person name="Shao Z."/>
        </authorList>
    </citation>
    <scope>NUCLEOTIDE SEQUENCE [LARGE SCALE GENOMIC DNA]</scope>
    <source>
        <strain evidence="4">soil36-7</strain>
    </source>
</reference>
<organism evidence="3 4">
    <name type="scientific">Hydrocarboniclastica marina</name>
    <dbReference type="NCBI Taxonomy" id="2259620"/>
    <lineage>
        <taxon>Bacteria</taxon>
        <taxon>Pseudomonadati</taxon>
        <taxon>Pseudomonadota</taxon>
        <taxon>Gammaproteobacteria</taxon>
        <taxon>Alteromonadales</taxon>
        <taxon>Alteromonadaceae</taxon>
        <taxon>Hydrocarboniclastica</taxon>
    </lineage>
</organism>
<feature type="compositionally biased region" description="Low complexity" evidence="2">
    <location>
        <begin position="367"/>
        <end position="381"/>
    </location>
</feature>
<protein>
    <recommendedName>
        <fullName evidence="5">Heme biosynthesis operon protein HemX</fullName>
    </recommendedName>
</protein>
<dbReference type="EMBL" id="CP031093">
    <property type="protein sequence ID" value="QCF28001.1"/>
    <property type="molecule type" value="Genomic_DNA"/>
</dbReference>
<feature type="coiled-coil region" evidence="1">
    <location>
        <begin position="246"/>
        <end position="305"/>
    </location>
</feature>
<keyword evidence="4" id="KW-1185">Reference proteome</keyword>
<gene>
    <name evidence="3" type="ORF">soil367_16325</name>
</gene>
<dbReference type="Pfam" id="PF04375">
    <property type="entry name" value="HemX"/>
    <property type="match status" value="1"/>
</dbReference>
<sequence>MAIVVLLLGLIAMALATGWLWQQRQSLEQQVSEIGQSVEEIRGQRQNAGSELSGRIEQLQASQREQAEQQRKLERQIDQAARSLLQMGNRTRNDWLLAEAEYLLRIGNQRLRMERDIDGALALLENADAVLAETEDMSTYPVRQELAREIQALRAVEDVDRVGLYLQLEAAIEQVEQLNTASLANTSALPQTQDGKDESATASADNTSDYLARAWEATKQTLSEVVVIRRMDEPVDAPLSPEQSAYANLNLRLMLEEAEMALLRANPVLYRRTLEKAQKWLEQWYDESSNQVAALAQTLSNLAKRDIRPDLPDISDSLNLLKARIAGRLQDNQQAGDNANSKSDTATGGSDQSNGDRAGQPQGLREGQSTDQGTDTNQGTDQNERPADGGQASGSGS</sequence>
<dbReference type="PANTHER" id="PTHR38043">
    <property type="entry name" value="PROTEIN HEMX"/>
    <property type="match status" value="1"/>
</dbReference>
<evidence type="ECO:0000313" key="3">
    <source>
        <dbReference type="EMBL" id="QCF28001.1"/>
    </source>
</evidence>
<dbReference type="InterPro" id="IPR007470">
    <property type="entry name" value="HemX"/>
</dbReference>
<dbReference type="Proteomes" id="UP000298049">
    <property type="component" value="Chromosome"/>
</dbReference>
<evidence type="ECO:0008006" key="5">
    <source>
        <dbReference type="Google" id="ProtNLM"/>
    </source>
</evidence>
<evidence type="ECO:0000313" key="4">
    <source>
        <dbReference type="Proteomes" id="UP000298049"/>
    </source>
</evidence>